<feature type="domain" description="N-acetylmuramoyl-L-alanine amidase" evidence="2">
    <location>
        <begin position="220"/>
        <end position="368"/>
    </location>
</feature>
<gene>
    <name evidence="3" type="ORF">RMCC_1408</name>
</gene>
<dbReference type="Proteomes" id="UP000069443">
    <property type="component" value="Unassembled WGS sequence"/>
</dbReference>
<evidence type="ECO:0000313" key="3">
    <source>
        <dbReference type="EMBL" id="GAS94442.1"/>
    </source>
</evidence>
<sequence>MSFTRFLQDDPLRTRADYMRLFIEVANELGLEEKPAAVLAGMCTLQEVGVKDNDPPFERRIWLPANPTREPTSVNYPHDSESDDGRSVGICQQQRGPNGELWWGTVADEMNPRTAIRNFMSRLPKEFHANDGIDAGHFIAAAKSANDVVQGVQRSGVPEAYAQWWGDAIRLYNEVKAGGPVTVPPPPDAIEYEHGPWTGDPVWLADVLRAEGLTVIETPGWLESGHGDMGSLWGVLNHHTGSNGSTWQSIRYGRSDLAGPLANIHLRRDGVVELVAVGVCWHGGTGYWPGLGRHNANQRMIGIECQNDGGGSPGKPHRSSWPDVQYDALVKVNAAINRRIDVDASHSLSHKEYDQGDPPTAEGKWDPGAIDMDILRADIQAQINRKPRTGGFLMALTDKQQQELYDEIMKRGPSRAALAEDGKDIETMLGFIYNIDGNVWDGRNTLAYLLDVPYAVEHVERVAREGVAPDSYAATNPFVAEFGQDMCKALVAFKPKFQAVFKMGAA</sequence>
<comment type="caution">
    <text evidence="3">The sequence shown here is derived from an EMBL/GenBank/DDBJ whole genome shotgun (WGS) entry which is preliminary data.</text>
</comment>
<name>A0A117I991_MYCCR</name>
<dbReference type="SMART" id="SM00644">
    <property type="entry name" value="Ami_2"/>
    <property type="match status" value="1"/>
</dbReference>
<dbReference type="GO" id="GO:0008745">
    <property type="term" value="F:N-acetylmuramoyl-L-alanine amidase activity"/>
    <property type="evidence" value="ECO:0007669"/>
    <property type="project" value="InterPro"/>
</dbReference>
<dbReference type="SUPFAM" id="SSF55846">
    <property type="entry name" value="N-acetylmuramoyl-L-alanine amidase-like"/>
    <property type="match status" value="1"/>
</dbReference>
<feature type="region of interest" description="Disordered" evidence="1">
    <location>
        <begin position="66"/>
        <end position="87"/>
    </location>
</feature>
<dbReference type="Gene3D" id="3.40.80.10">
    <property type="entry name" value="Peptidoglycan recognition protein-like"/>
    <property type="match status" value="1"/>
</dbReference>
<organism evidence="3 4">
    <name type="scientific">Mycolicibacterium canariasense</name>
    <name type="common">Mycobacterium canariasense</name>
    <dbReference type="NCBI Taxonomy" id="228230"/>
    <lineage>
        <taxon>Bacteria</taxon>
        <taxon>Bacillati</taxon>
        <taxon>Actinomycetota</taxon>
        <taxon>Actinomycetes</taxon>
        <taxon>Mycobacteriales</taxon>
        <taxon>Mycobacteriaceae</taxon>
        <taxon>Mycolicibacterium</taxon>
    </lineage>
</organism>
<protein>
    <submittedName>
        <fullName evidence="3">Lysin A/amidase</fullName>
    </submittedName>
</protein>
<dbReference type="STRING" id="228230.RMCC_1408"/>
<dbReference type="AlphaFoldDB" id="A0A117I991"/>
<evidence type="ECO:0000256" key="1">
    <source>
        <dbReference type="SAM" id="MobiDB-lite"/>
    </source>
</evidence>
<dbReference type="RefSeq" id="WP_234811730.1">
    <property type="nucleotide sequence ID" value="NZ_BCSY01000035.1"/>
</dbReference>
<proteinExistence type="predicted"/>
<dbReference type="GO" id="GO:0009253">
    <property type="term" value="P:peptidoglycan catabolic process"/>
    <property type="evidence" value="ECO:0007669"/>
    <property type="project" value="InterPro"/>
</dbReference>
<evidence type="ECO:0000313" key="4">
    <source>
        <dbReference type="Proteomes" id="UP000069443"/>
    </source>
</evidence>
<dbReference type="Pfam" id="PF01510">
    <property type="entry name" value="Amidase_2"/>
    <property type="match status" value="1"/>
</dbReference>
<dbReference type="EMBL" id="BCSY01000035">
    <property type="protein sequence ID" value="GAS94442.1"/>
    <property type="molecule type" value="Genomic_DNA"/>
</dbReference>
<accession>A0A117I991</accession>
<evidence type="ECO:0000259" key="2">
    <source>
        <dbReference type="SMART" id="SM00644"/>
    </source>
</evidence>
<dbReference type="InterPro" id="IPR036505">
    <property type="entry name" value="Amidase/PGRP_sf"/>
</dbReference>
<dbReference type="InterPro" id="IPR002502">
    <property type="entry name" value="Amidase_domain"/>
</dbReference>
<reference evidence="4" key="2">
    <citation type="submission" date="2016-02" db="EMBL/GenBank/DDBJ databases">
        <title>Draft genome sequence of five rapidly growing Mycobacterium species.</title>
        <authorList>
            <person name="Katahira K."/>
            <person name="Gotou Y."/>
            <person name="Iida K."/>
            <person name="Ogura Y."/>
            <person name="Hayashi T."/>
        </authorList>
    </citation>
    <scope>NUCLEOTIDE SEQUENCE [LARGE SCALE GENOMIC DNA]</scope>
    <source>
        <strain evidence="4">JCM15298</strain>
    </source>
</reference>
<reference evidence="4" key="1">
    <citation type="journal article" date="2016" name="Genome Announc.">
        <title>Draft Genome Sequences of Five Rapidly Growing Mycobacterium Species, M. thermoresistibile, M. fortuitum subsp. acetamidolyticum, M. canariasense, M. brisbanense, and M. novocastrense.</title>
        <authorList>
            <person name="Katahira K."/>
            <person name="Ogura Y."/>
            <person name="Gotoh Y."/>
            <person name="Hayashi T."/>
        </authorList>
    </citation>
    <scope>NUCLEOTIDE SEQUENCE [LARGE SCALE GENOMIC DNA]</scope>
    <source>
        <strain evidence="4">JCM15298</strain>
    </source>
</reference>
<keyword evidence="4" id="KW-1185">Reference proteome</keyword>